<proteinExistence type="predicted"/>
<dbReference type="Proteomes" id="UP001642484">
    <property type="component" value="Unassembled WGS sequence"/>
</dbReference>
<comment type="caution">
    <text evidence="2">The sequence shown here is derived from an EMBL/GenBank/DDBJ whole genome shotgun (WGS) entry which is preliminary data.</text>
</comment>
<name>A0ABP0ICD1_9DINO</name>
<evidence type="ECO:0000313" key="2">
    <source>
        <dbReference type="EMBL" id="CAK9000231.1"/>
    </source>
</evidence>
<reference evidence="2 3" key="1">
    <citation type="submission" date="2024-02" db="EMBL/GenBank/DDBJ databases">
        <authorList>
            <person name="Chen Y."/>
            <person name="Shah S."/>
            <person name="Dougan E. K."/>
            <person name="Thang M."/>
            <person name="Chan C."/>
        </authorList>
    </citation>
    <scope>NUCLEOTIDE SEQUENCE [LARGE SCALE GENOMIC DNA]</scope>
</reference>
<evidence type="ECO:0000313" key="3">
    <source>
        <dbReference type="Proteomes" id="UP001642484"/>
    </source>
</evidence>
<feature type="compositionally biased region" description="Basic and acidic residues" evidence="1">
    <location>
        <begin position="620"/>
        <end position="631"/>
    </location>
</feature>
<gene>
    <name evidence="2" type="ORF">CCMP2556_LOCUS5987</name>
</gene>
<sequence length="645" mass="71526">MRCTLILRALEVAPWAKESVEAVHPLDLSLQQLARQAGLAAAENVRDPFLWHGIRLRARSAAPVLNLREVAVFLGSSVKVGLVDEPFVAAMSGRLDTLIRWGKTNTSRSTNADLIICCNALLRVGWKSPIYEEILRTVAGRVSELKAFEAALLASCLARMRYHDPVLLRGARRVVEQTVFEAPSDPATLQRCAMLLEASAVLEPRLQSREALVQTVVTTLRSRCNEEVDAPPVLHRSLLSLLRAELASQEEPSELMQIVAEYLAVERCLWPVHSLGSVATALQRWGRQCPAMPQVATGLLRVLQRRLSRPQHRGISPELLLKCLGAALPLAPEHRHGWYDFQLQQILKQLLPKAADLRPGQLVALVELSGMAWEGANPDFREALQAPFEALRSTVYQRLRQLPLRALPAVLAALLQMVSKESIETDLWPVLRRSTGLLGYQIREVVEGSTSSSLEDFDFDALGEVFYICAASNFQDVAFFESSEAWLLKQHQSTEFKPLTLVHLLHSAAVLRVAKGRLLHLLVAASVQRINHFGAFEVLGFLDAAALLQREADQPSPAEFLEHVEGPPPSGVGEEALQEALARVVALLPSLDDDELRPFVPLLRSMRLPSGPRAERIYQEAADRGLDEKKQCSGPASQRFRECHL</sequence>
<keyword evidence="3" id="KW-1185">Reference proteome</keyword>
<dbReference type="EMBL" id="CAXAMN010002559">
    <property type="protein sequence ID" value="CAK9000231.1"/>
    <property type="molecule type" value="Genomic_DNA"/>
</dbReference>
<organism evidence="2 3">
    <name type="scientific">Durusdinium trenchii</name>
    <dbReference type="NCBI Taxonomy" id="1381693"/>
    <lineage>
        <taxon>Eukaryota</taxon>
        <taxon>Sar</taxon>
        <taxon>Alveolata</taxon>
        <taxon>Dinophyceae</taxon>
        <taxon>Suessiales</taxon>
        <taxon>Symbiodiniaceae</taxon>
        <taxon>Durusdinium</taxon>
    </lineage>
</organism>
<feature type="region of interest" description="Disordered" evidence="1">
    <location>
        <begin position="620"/>
        <end position="645"/>
    </location>
</feature>
<accession>A0ABP0ICD1</accession>
<protein>
    <submittedName>
        <fullName evidence="2">Uncharacterized protein</fullName>
    </submittedName>
</protein>
<evidence type="ECO:0000256" key="1">
    <source>
        <dbReference type="SAM" id="MobiDB-lite"/>
    </source>
</evidence>